<keyword evidence="2" id="KW-1133">Transmembrane helix</keyword>
<feature type="region of interest" description="Disordered" evidence="1">
    <location>
        <begin position="26"/>
        <end position="47"/>
    </location>
</feature>
<dbReference type="GO" id="GO:0030544">
    <property type="term" value="F:Hsp70 protein binding"/>
    <property type="evidence" value="ECO:0007669"/>
    <property type="project" value="TreeGrafter"/>
</dbReference>
<evidence type="ECO:0000313" key="5">
    <source>
        <dbReference type="Proteomes" id="UP000281431"/>
    </source>
</evidence>
<dbReference type="EMBL" id="REFZ01000018">
    <property type="protein sequence ID" value="RQG97625.1"/>
    <property type="molecule type" value="Genomic_DNA"/>
</dbReference>
<feature type="transmembrane region" description="Helical" evidence="2">
    <location>
        <begin position="225"/>
        <end position="244"/>
    </location>
</feature>
<feature type="compositionally biased region" description="Basic residues" evidence="1">
    <location>
        <begin position="117"/>
        <end position="130"/>
    </location>
</feature>
<dbReference type="SMART" id="SM00271">
    <property type="entry name" value="DnaJ"/>
    <property type="match status" value="1"/>
</dbReference>
<dbReference type="InterPro" id="IPR036869">
    <property type="entry name" value="J_dom_sf"/>
</dbReference>
<accession>A0A3N6PHP1</accession>
<dbReference type="Proteomes" id="UP000281431">
    <property type="component" value="Unassembled WGS sequence"/>
</dbReference>
<proteinExistence type="predicted"/>
<comment type="caution">
    <text evidence="4">The sequence shown here is derived from an EMBL/GenBank/DDBJ whole genome shotgun (WGS) entry which is preliminary data.</text>
</comment>
<keyword evidence="2" id="KW-0472">Membrane</keyword>
<evidence type="ECO:0000259" key="3">
    <source>
        <dbReference type="PROSITE" id="PS50076"/>
    </source>
</evidence>
<evidence type="ECO:0000256" key="1">
    <source>
        <dbReference type="SAM" id="MobiDB-lite"/>
    </source>
</evidence>
<dbReference type="GO" id="GO:0071218">
    <property type="term" value="P:cellular response to misfolded protein"/>
    <property type="evidence" value="ECO:0007669"/>
    <property type="project" value="TreeGrafter"/>
</dbReference>
<dbReference type="PANTHER" id="PTHR43908:SF3">
    <property type="entry name" value="AT29763P-RELATED"/>
    <property type="match status" value="1"/>
</dbReference>
<feature type="region of interest" description="Disordered" evidence="1">
    <location>
        <begin position="79"/>
        <end position="170"/>
    </location>
</feature>
<feature type="compositionally biased region" description="Polar residues" evidence="1">
    <location>
        <begin position="152"/>
        <end position="169"/>
    </location>
</feature>
<feature type="compositionally biased region" description="Basic and acidic residues" evidence="1">
    <location>
        <begin position="26"/>
        <end position="38"/>
    </location>
</feature>
<keyword evidence="5" id="KW-1185">Reference proteome</keyword>
<feature type="transmembrane region" description="Helical" evidence="2">
    <location>
        <begin position="275"/>
        <end position="298"/>
    </location>
</feature>
<feature type="compositionally biased region" description="Polar residues" evidence="1">
    <location>
        <begin position="99"/>
        <end position="109"/>
    </location>
</feature>
<dbReference type="InterPro" id="IPR001623">
    <property type="entry name" value="DnaJ_domain"/>
</dbReference>
<evidence type="ECO:0000313" key="4">
    <source>
        <dbReference type="EMBL" id="RQG97625.1"/>
    </source>
</evidence>
<reference evidence="4 5" key="1">
    <citation type="submission" date="2018-10" db="EMBL/GenBank/DDBJ databases">
        <title>Natrarchaeobius chitinivorans gen. nov., sp. nov., and Natrarchaeobius haloalkaliphilus sp. nov., alkaliphilic, chitin-utilizing haloarchaea from hypersaline alkaline lakes.</title>
        <authorList>
            <person name="Sorokin D.Y."/>
            <person name="Elcheninov A.G."/>
            <person name="Kostrikina N.A."/>
            <person name="Bale N.J."/>
            <person name="Sinninghe Damste J.S."/>
            <person name="Khijniak T.V."/>
            <person name="Kublanov I.V."/>
            <person name="Toshchakov S.V."/>
        </authorList>
    </citation>
    <scope>NUCLEOTIDE SEQUENCE [LARGE SCALE GENOMIC DNA]</scope>
    <source>
        <strain evidence="4 5">AArcht7</strain>
    </source>
</reference>
<dbReference type="Gene3D" id="1.10.287.110">
    <property type="entry name" value="DnaJ domain"/>
    <property type="match status" value="1"/>
</dbReference>
<gene>
    <name evidence="4" type="ORF">EA472_18990</name>
</gene>
<protein>
    <submittedName>
        <fullName evidence="4">Molecular chaperone DnaJ</fullName>
    </submittedName>
</protein>
<keyword evidence="2" id="KW-0812">Transmembrane</keyword>
<feature type="transmembrane region" description="Helical" evidence="2">
    <location>
        <begin position="251"/>
        <end position="269"/>
    </location>
</feature>
<feature type="transmembrane region" description="Helical" evidence="2">
    <location>
        <begin position="200"/>
        <end position="219"/>
    </location>
</feature>
<dbReference type="SUPFAM" id="SSF46565">
    <property type="entry name" value="Chaperone J-domain"/>
    <property type="match status" value="1"/>
</dbReference>
<dbReference type="InterPro" id="IPR051100">
    <property type="entry name" value="DnaJ_subfamily_B/C"/>
</dbReference>
<dbReference type="PROSITE" id="PS50076">
    <property type="entry name" value="DNAJ_2"/>
    <property type="match status" value="1"/>
</dbReference>
<dbReference type="CDD" id="cd06257">
    <property type="entry name" value="DnaJ"/>
    <property type="match status" value="1"/>
</dbReference>
<dbReference type="AlphaFoldDB" id="A0A3N6PHP1"/>
<dbReference type="OrthoDB" id="11397at2157"/>
<dbReference type="Pfam" id="PF00226">
    <property type="entry name" value="DnaJ"/>
    <property type="match status" value="1"/>
</dbReference>
<evidence type="ECO:0000256" key="2">
    <source>
        <dbReference type="SAM" id="Phobius"/>
    </source>
</evidence>
<feature type="domain" description="J" evidence="3">
    <location>
        <begin position="4"/>
        <end position="68"/>
    </location>
</feature>
<organism evidence="4 5">
    <name type="scientific">Natrarchaeobius chitinivorans</name>
    <dbReference type="NCBI Taxonomy" id="1679083"/>
    <lineage>
        <taxon>Archaea</taxon>
        <taxon>Methanobacteriati</taxon>
        <taxon>Methanobacteriota</taxon>
        <taxon>Stenosarchaea group</taxon>
        <taxon>Halobacteria</taxon>
        <taxon>Halobacteriales</taxon>
        <taxon>Natrialbaceae</taxon>
        <taxon>Natrarchaeobius</taxon>
    </lineage>
</organism>
<sequence length="300" mass="33144">MGETYYDVLEVDPDATQAEIRDAYRERVLETHPDHNDDPDATDQFQRVSTAQAVLTDGDERARYDRLGHDAYVGLADGSFGSVHRSDEETPPRGGVDASGSTTTENRSGFGTDAGTGRRRSHHARQRTRRQRETAERTARNGWSFGGGERTGTASRGENGRETNASASSGDAEFRYRVRDWDDDDDVTLRREERSIDHSTAVTVACLWVLYPAFVYASLTPAFSPVVNGILVACTLGVVAYLLTIPRLAPLFFGGWSLIVPLAVVRLSSVEVLSIRGSLVLAFVWIPFGYALAVWWAVRR</sequence>
<name>A0A3N6PHP1_NATCH</name>
<dbReference type="PRINTS" id="PR00625">
    <property type="entry name" value="JDOMAIN"/>
</dbReference>
<dbReference type="PANTHER" id="PTHR43908">
    <property type="entry name" value="AT29763P-RELATED"/>
    <property type="match status" value="1"/>
</dbReference>